<dbReference type="EC" id="1.8.1.15" evidence="14"/>
<dbReference type="GO" id="GO:0050627">
    <property type="term" value="F:mycothione reductase [NAD(P)H] activity"/>
    <property type="evidence" value="ECO:0007669"/>
    <property type="project" value="UniProtKB-EC"/>
</dbReference>
<comment type="caution">
    <text evidence="14">The sequence shown here is derived from an EMBL/GenBank/DDBJ whole genome shotgun (WGS) entry which is preliminary data.</text>
</comment>
<dbReference type="PANTHER" id="PTHR22912">
    <property type="entry name" value="DISULFIDE OXIDOREDUCTASE"/>
    <property type="match status" value="1"/>
</dbReference>
<dbReference type="Proteomes" id="UP000326852">
    <property type="component" value="Unassembled WGS sequence"/>
</dbReference>
<dbReference type="InterPro" id="IPR001100">
    <property type="entry name" value="Pyr_nuc-diS_OxRdtase"/>
</dbReference>
<feature type="binding site" evidence="9">
    <location>
        <position position="311"/>
    </location>
    <ligand>
        <name>FAD</name>
        <dbReference type="ChEBI" id="CHEBI:57692"/>
    </ligand>
</feature>
<dbReference type="NCBIfam" id="NF005884">
    <property type="entry name" value="PRK07846.1"/>
    <property type="match status" value="1"/>
</dbReference>
<evidence type="ECO:0000313" key="14">
    <source>
        <dbReference type="EMBL" id="KAD3633287.1"/>
    </source>
</evidence>
<dbReference type="Pfam" id="PF07992">
    <property type="entry name" value="Pyr_redox_2"/>
    <property type="match status" value="1"/>
</dbReference>
<dbReference type="InterPro" id="IPR050151">
    <property type="entry name" value="Class-I_Pyr_Nuc-Dis_Oxidored"/>
</dbReference>
<evidence type="ECO:0000259" key="12">
    <source>
        <dbReference type="Pfam" id="PF02852"/>
    </source>
</evidence>
<evidence type="ECO:0000256" key="5">
    <source>
        <dbReference type="ARBA" id="ARBA00023027"/>
    </source>
</evidence>
<dbReference type="GO" id="GO:0006103">
    <property type="term" value="P:2-oxoglutarate metabolic process"/>
    <property type="evidence" value="ECO:0007669"/>
    <property type="project" value="TreeGrafter"/>
</dbReference>
<keyword evidence="7 11" id="KW-0676">Redox-active center</keyword>
<dbReference type="InterPro" id="IPR016156">
    <property type="entry name" value="FAD/NAD-linked_Rdtase_dimer_sf"/>
</dbReference>
<keyword evidence="6" id="KW-1015">Disulfide bond</keyword>
<dbReference type="GO" id="GO:0004148">
    <property type="term" value="F:dihydrolipoyl dehydrogenase (NADH) activity"/>
    <property type="evidence" value="ECO:0007669"/>
    <property type="project" value="TreeGrafter"/>
</dbReference>
<feature type="domain" description="FAD/NAD(P)-binding" evidence="13">
    <location>
        <begin position="4"/>
        <end position="325"/>
    </location>
</feature>
<evidence type="ECO:0000256" key="9">
    <source>
        <dbReference type="PIRSR" id="PIRSR000350-3"/>
    </source>
</evidence>
<evidence type="ECO:0000256" key="2">
    <source>
        <dbReference type="ARBA" id="ARBA00022630"/>
    </source>
</evidence>
<keyword evidence="9" id="KW-0547">Nucleotide-binding</keyword>
<feature type="binding site" evidence="9">
    <location>
        <position position="48"/>
    </location>
    <ligand>
        <name>FAD</name>
        <dbReference type="ChEBI" id="CHEBI:57692"/>
    </ligand>
</feature>
<comment type="cofactor">
    <cofactor evidence="9">
        <name>FAD</name>
        <dbReference type="ChEBI" id="CHEBI:57692"/>
    </cofactor>
    <text evidence="9">Binds 1 FAD per subunit.</text>
</comment>
<dbReference type="Gene3D" id="3.30.390.30">
    <property type="match status" value="1"/>
</dbReference>
<feature type="domain" description="Pyridine nucleotide-disulphide oxidoreductase dimerisation" evidence="12">
    <location>
        <begin position="347"/>
        <end position="460"/>
    </location>
</feature>
<evidence type="ECO:0000313" key="15">
    <source>
        <dbReference type="Proteomes" id="UP000326852"/>
    </source>
</evidence>
<feature type="disulfide bond" description="Redox-active" evidence="10">
    <location>
        <begin position="39"/>
        <end position="44"/>
    </location>
</feature>
<dbReference type="AlphaFoldDB" id="A0A5N6MI66"/>
<dbReference type="PANTHER" id="PTHR22912:SF217">
    <property type="entry name" value="DIHYDROLIPOYL DEHYDROGENASE"/>
    <property type="match status" value="1"/>
</dbReference>
<dbReference type="InterPro" id="IPR036188">
    <property type="entry name" value="FAD/NAD-bd_sf"/>
</dbReference>
<evidence type="ECO:0000256" key="1">
    <source>
        <dbReference type="ARBA" id="ARBA00007532"/>
    </source>
</evidence>
<accession>A0A5N6MI66</accession>
<dbReference type="RefSeq" id="WP_152272467.1">
    <property type="nucleotide sequence ID" value="NZ_VTFX01000004.1"/>
</dbReference>
<dbReference type="InterPro" id="IPR012999">
    <property type="entry name" value="Pyr_OxRdtase_I_AS"/>
</dbReference>
<keyword evidence="2 11" id="KW-0285">Flavoprotein</keyword>
<proteinExistence type="inferred from homology"/>
<dbReference type="InterPro" id="IPR004099">
    <property type="entry name" value="Pyr_nucl-diS_OxRdtase_dimer"/>
</dbReference>
<reference evidence="14 15" key="1">
    <citation type="submission" date="2019-08" db="EMBL/GenBank/DDBJ databases">
        <title>Arthrobacter sp. nov., isolated from plateau pika and Tibetan wild ass.</title>
        <authorList>
            <person name="Ge Y."/>
        </authorList>
    </citation>
    <scope>NUCLEOTIDE SEQUENCE [LARGE SCALE GENOMIC DNA]</scope>
    <source>
        <strain evidence="14 15">785</strain>
    </source>
</reference>
<keyword evidence="5 9" id="KW-0520">NAD</keyword>
<dbReference type="InterPro" id="IPR023753">
    <property type="entry name" value="FAD/NAD-binding_dom"/>
</dbReference>
<dbReference type="EMBL" id="VTFX01000004">
    <property type="protein sequence ID" value="KAD3633287.1"/>
    <property type="molecule type" value="Genomic_DNA"/>
</dbReference>
<dbReference type="PRINTS" id="PR00368">
    <property type="entry name" value="FADPNR"/>
</dbReference>
<evidence type="ECO:0000256" key="4">
    <source>
        <dbReference type="ARBA" id="ARBA00023002"/>
    </source>
</evidence>
<feature type="binding site" evidence="9">
    <location>
        <position position="265"/>
    </location>
    <ligand>
        <name>NAD(+)</name>
        <dbReference type="ChEBI" id="CHEBI:57540"/>
    </ligand>
</feature>
<dbReference type="PIRSF" id="PIRSF000350">
    <property type="entry name" value="Mercury_reductase_MerA"/>
    <property type="match status" value="1"/>
</dbReference>
<dbReference type="Gene3D" id="3.50.50.60">
    <property type="entry name" value="FAD/NAD(P)-binding domain"/>
    <property type="match status" value="2"/>
</dbReference>
<sequence>MTHFDLAIIGSGSGNSLITPEWDGKKVAIIDGGTFGGTCLNVGCIPTKMFVYPAQLAAAAVDGARLGVDSVTAGVRWRDIRDRIFARIDAISDGGRRYRDEELDNVTLFSEYVRFVSPHALVTASGEKITADEIVVAAGSRPVLPDTPGMDLPQVHTSDTVMRIDELPARVLIIGGGYIAAEFGFVFSAFGSDVTVAVRSGALLRSLDGTVSERFTAEASKQWNLQLNTTVDSLVENADGSVHAVLTGPAGESALDVDLVLVATGRTPNTDRLDVAAAGFDVTSDGRLAVDGHGRVLSAGSPVPGVWALGDISSPYQLKHVANHEARVVAHNLVHPGDLRTMDHRFVPAAVFSSPQIASVGMTEEQALADTEARGVELALAVQEYGSTAYGWAMEDSTGFVKLLAEQETGRLLGAHIMGHEASMLIQPLVQAMEFGLDAATMARGQYWIHPALTEVVENALLSLKTTEKPGRNRL</sequence>
<evidence type="ECO:0000259" key="13">
    <source>
        <dbReference type="Pfam" id="PF07992"/>
    </source>
</evidence>
<keyword evidence="3 9" id="KW-0274">FAD</keyword>
<dbReference type="GO" id="GO:0050660">
    <property type="term" value="F:flavin adenine dinucleotide binding"/>
    <property type="evidence" value="ECO:0007669"/>
    <property type="project" value="TreeGrafter"/>
</dbReference>
<gene>
    <name evidence="14" type="ORF">GD627_10760</name>
</gene>
<dbReference type="SUPFAM" id="SSF51905">
    <property type="entry name" value="FAD/NAD(P)-binding domain"/>
    <property type="match status" value="1"/>
</dbReference>
<evidence type="ECO:0000256" key="11">
    <source>
        <dbReference type="RuleBase" id="RU003691"/>
    </source>
</evidence>
<evidence type="ECO:0000256" key="3">
    <source>
        <dbReference type="ARBA" id="ARBA00022827"/>
    </source>
</evidence>
<evidence type="ECO:0000256" key="6">
    <source>
        <dbReference type="ARBA" id="ARBA00023157"/>
    </source>
</evidence>
<keyword evidence="15" id="KW-1185">Reference proteome</keyword>
<evidence type="ECO:0000256" key="8">
    <source>
        <dbReference type="PIRSR" id="PIRSR000350-2"/>
    </source>
</evidence>
<dbReference type="PRINTS" id="PR00411">
    <property type="entry name" value="PNDRDTASEI"/>
</dbReference>
<feature type="binding site" evidence="9">
    <location>
        <begin position="175"/>
        <end position="182"/>
    </location>
    <ligand>
        <name>NAD(+)</name>
        <dbReference type="ChEBI" id="CHEBI:57540"/>
    </ligand>
</feature>
<dbReference type="Pfam" id="PF02852">
    <property type="entry name" value="Pyr_redox_dim"/>
    <property type="match status" value="1"/>
</dbReference>
<evidence type="ECO:0000256" key="10">
    <source>
        <dbReference type="PIRSR" id="PIRSR000350-4"/>
    </source>
</evidence>
<organism evidence="14 15">
    <name type="scientific">Arthrobacter yangruifuii</name>
    <dbReference type="NCBI Taxonomy" id="2606616"/>
    <lineage>
        <taxon>Bacteria</taxon>
        <taxon>Bacillati</taxon>
        <taxon>Actinomycetota</taxon>
        <taxon>Actinomycetes</taxon>
        <taxon>Micrococcales</taxon>
        <taxon>Micrococcaceae</taxon>
        <taxon>Arthrobacter</taxon>
    </lineage>
</organism>
<name>A0A5N6MI66_9MICC</name>
<protein>
    <submittedName>
        <fullName evidence="14">Mycothione reductase</fullName>
        <ecNumber evidence="14">1.8.1.15</ecNumber>
    </submittedName>
</protein>
<keyword evidence="4 11" id="KW-0560">Oxidoreductase</keyword>
<comment type="similarity">
    <text evidence="1 11">Belongs to the class-I pyridine nucleotide-disulfide oxidoreductase family.</text>
</comment>
<evidence type="ECO:0000256" key="7">
    <source>
        <dbReference type="ARBA" id="ARBA00023284"/>
    </source>
</evidence>
<dbReference type="SUPFAM" id="SSF55424">
    <property type="entry name" value="FAD/NAD-linked reductases, dimerisation (C-terminal) domain"/>
    <property type="match status" value="1"/>
</dbReference>
<dbReference type="PROSITE" id="PS00076">
    <property type="entry name" value="PYRIDINE_REDOX_1"/>
    <property type="match status" value="1"/>
</dbReference>
<feature type="active site" description="Proton acceptor" evidence="8">
    <location>
        <position position="450"/>
    </location>
</feature>